<evidence type="ECO:0000313" key="3">
    <source>
        <dbReference type="Proteomes" id="UP000324748"/>
    </source>
</evidence>
<comment type="caution">
    <text evidence="2">The sequence shown here is derived from an EMBL/GenBank/DDBJ whole genome shotgun (WGS) entry which is preliminary data.</text>
</comment>
<sequence>MWWGIGQAYAGPTHPIHWSAKLCRHALSAELTYDGVGSSWPCLTQPIQPGFHQPANGGGRLGSHHAPPIIT</sequence>
<organism evidence="2 3">
    <name type="scientific">Puccinia graminis f. sp. tritici</name>
    <dbReference type="NCBI Taxonomy" id="56615"/>
    <lineage>
        <taxon>Eukaryota</taxon>
        <taxon>Fungi</taxon>
        <taxon>Dikarya</taxon>
        <taxon>Basidiomycota</taxon>
        <taxon>Pucciniomycotina</taxon>
        <taxon>Pucciniomycetes</taxon>
        <taxon>Pucciniales</taxon>
        <taxon>Pucciniaceae</taxon>
        <taxon>Puccinia</taxon>
    </lineage>
</organism>
<accession>A0A5B0PSW9</accession>
<feature type="region of interest" description="Disordered" evidence="1">
    <location>
        <begin position="51"/>
        <end position="71"/>
    </location>
</feature>
<protein>
    <submittedName>
        <fullName evidence="2">Uncharacterized protein</fullName>
    </submittedName>
</protein>
<dbReference type="EMBL" id="VSWC01000041">
    <property type="protein sequence ID" value="KAA1104857.1"/>
    <property type="molecule type" value="Genomic_DNA"/>
</dbReference>
<evidence type="ECO:0000313" key="2">
    <source>
        <dbReference type="EMBL" id="KAA1104857.1"/>
    </source>
</evidence>
<name>A0A5B0PSW9_PUCGR</name>
<dbReference type="AlphaFoldDB" id="A0A5B0PSW9"/>
<reference evidence="2 3" key="1">
    <citation type="submission" date="2019-05" db="EMBL/GenBank/DDBJ databases">
        <title>Emergence of the Ug99 lineage of the wheat stem rust pathogen through somatic hybridization.</title>
        <authorList>
            <person name="Li F."/>
            <person name="Upadhyaya N.M."/>
            <person name="Sperschneider J."/>
            <person name="Matny O."/>
            <person name="Nguyen-Phuc H."/>
            <person name="Mago R."/>
            <person name="Raley C."/>
            <person name="Miller M.E."/>
            <person name="Silverstein K.A.T."/>
            <person name="Henningsen E."/>
            <person name="Hirsch C.D."/>
            <person name="Visser B."/>
            <person name="Pretorius Z.A."/>
            <person name="Steffenson B.J."/>
            <person name="Schwessinger B."/>
            <person name="Dodds P.N."/>
            <person name="Figueroa M."/>
        </authorList>
    </citation>
    <scope>NUCLEOTIDE SEQUENCE [LARGE SCALE GENOMIC DNA]</scope>
    <source>
        <strain evidence="2">21-0</strain>
    </source>
</reference>
<dbReference type="Proteomes" id="UP000324748">
    <property type="component" value="Unassembled WGS sequence"/>
</dbReference>
<evidence type="ECO:0000256" key="1">
    <source>
        <dbReference type="SAM" id="MobiDB-lite"/>
    </source>
</evidence>
<keyword evidence="3" id="KW-1185">Reference proteome</keyword>
<proteinExistence type="predicted"/>
<gene>
    <name evidence="2" type="ORF">PGT21_033156</name>
</gene>